<keyword evidence="2" id="KW-1185">Reference proteome</keyword>
<protein>
    <submittedName>
        <fullName evidence="1">Uncharacterized protein</fullName>
    </submittedName>
</protein>
<comment type="caution">
    <text evidence="1">The sequence shown here is derived from an EMBL/GenBank/DDBJ whole genome shotgun (WGS) entry which is preliminary data.</text>
</comment>
<evidence type="ECO:0000313" key="2">
    <source>
        <dbReference type="Proteomes" id="UP000054843"/>
    </source>
</evidence>
<organism evidence="1 2">
    <name type="scientific">Trichinella papuae</name>
    <dbReference type="NCBI Taxonomy" id="268474"/>
    <lineage>
        <taxon>Eukaryota</taxon>
        <taxon>Metazoa</taxon>
        <taxon>Ecdysozoa</taxon>
        <taxon>Nematoda</taxon>
        <taxon>Enoplea</taxon>
        <taxon>Dorylaimia</taxon>
        <taxon>Trichinellida</taxon>
        <taxon>Trichinellidae</taxon>
        <taxon>Trichinella</taxon>
    </lineage>
</organism>
<evidence type="ECO:0000313" key="1">
    <source>
        <dbReference type="EMBL" id="KRZ64313.1"/>
    </source>
</evidence>
<reference evidence="1 2" key="1">
    <citation type="submission" date="2015-01" db="EMBL/GenBank/DDBJ databases">
        <title>Evolution of Trichinella species and genotypes.</title>
        <authorList>
            <person name="Korhonen P.K."/>
            <person name="Edoardo P."/>
            <person name="Giuseppe L.R."/>
            <person name="Gasser R.B."/>
        </authorList>
    </citation>
    <scope>NUCLEOTIDE SEQUENCE [LARGE SCALE GENOMIC DNA]</scope>
    <source>
        <strain evidence="1">ISS1980</strain>
    </source>
</reference>
<proteinExistence type="predicted"/>
<sequence length="49" mass="5630">MVRIQCLYLCFKLFFAFSADAVILPSMTIYGKVLCHQPATSTFNELLQR</sequence>
<gene>
    <name evidence="1" type="ORF">T10_9262</name>
</gene>
<accession>A0A0V1LXR8</accession>
<dbReference type="AlphaFoldDB" id="A0A0V1LXR8"/>
<name>A0A0V1LXR8_9BILA</name>
<dbReference type="Proteomes" id="UP000054843">
    <property type="component" value="Unassembled WGS sequence"/>
</dbReference>
<dbReference type="EMBL" id="JYDO01001233">
    <property type="protein sequence ID" value="KRZ64313.1"/>
    <property type="molecule type" value="Genomic_DNA"/>
</dbReference>